<dbReference type="AlphaFoldDB" id="V4BEA5"/>
<feature type="signal peptide" evidence="6">
    <location>
        <begin position="1"/>
        <end position="21"/>
    </location>
</feature>
<dbReference type="HOGENOM" id="CLU_1278915_0_0_1"/>
<evidence type="ECO:0000256" key="4">
    <source>
        <dbReference type="ARBA" id="ARBA00023180"/>
    </source>
</evidence>
<evidence type="ECO:0000313" key="9">
    <source>
        <dbReference type="Proteomes" id="UP000030746"/>
    </source>
</evidence>
<evidence type="ECO:0000256" key="1">
    <source>
        <dbReference type="ARBA" id="ARBA00022659"/>
    </source>
</evidence>
<dbReference type="Gene3D" id="2.10.70.10">
    <property type="entry name" value="Complement Module, domain 1"/>
    <property type="match status" value="2"/>
</dbReference>
<dbReference type="KEGG" id="lgi:LOTGIDRAFT_237505"/>
<reference evidence="8 9" key="1">
    <citation type="journal article" date="2013" name="Nature">
        <title>Insights into bilaterian evolution from three spiralian genomes.</title>
        <authorList>
            <person name="Simakov O."/>
            <person name="Marletaz F."/>
            <person name="Cho S.J."/>
            <person name="Edsinger-Gonzales E."/>
            <person name="Havlak P."/>
            <person name="Hellsten U."/>
            <person name="Kuo D.H."/>
            <person name="Larsson T."/>
            <person name="Lv J."/>
            <person name="Arendt D."/>
            <person name="Savage R."/>
            <person name="Osoegawa K."/>
            <person name="de Jong P."/>
            <person name="Grimwood J."/>
            <person name="Chapman J.A."/>
            <person name="Shapiro H."/>
            <person name="Aerts A."/>
            <person name="Otillar R.P."/>
            <person name="Terry A.Y."/>
            <person name="Boore J.L."/>
            <person name="Grigoriev I.V."/>
            <person name="Lindberg D.R."/>
            <person name="Seaver E.C."/>
            <person name="Weisblat D.A."/>
            <person name="Putnam N.H."/>
            <person name="Rokhsar D.S."/>
        </authorList>
    </citation>
    <scope>NUCLEOTIDE SEQUENCE [LARGE SCALE GENOMIC DNA]</scope>
</reference>
<evidence type="ECO:0000256" key="5">
    <source>
        <dbReference type="PROSITE-ProRule" id="PRU00302"/>
    </source>
</evidence>
<dbReference type="OrthoDB" id="6135796at2759"/>
<dbReference type="CTD" id="20250478"/>
<feature type="domain" description="Sushi" evidence="7">
    <location>
        <begin position="80"/>
        <end position="137"/>
    </location>
</feature>
<organism evidence="8 9">
    <name type="scientific">Lottia gigantea</name>
    <name type="common">Giant owl limpet</name>
    <dbReference type="NCBI Taxonomy" id="225164"/>
    <lineage>
        <taxon>Eukaryota</taxon>
        <taxon>Metazoa</taxon>
        <taxon>Spiralia</taxon>
        <taxon>Lophotrochozoa</taxon>
        <taxon>Mollusca</taxon>
        <taxon>Gastropoda</taxon>
        <taxon>Patellogastropoda</taxon>
        <taxon>Lottioidea</taxon>
        <taxon>Lottiidae</taxon>
        <taxon>Lottia</taxon>
    </lineage>
</organism>
<dbReference type="GeneID" id="20250478"/>
<evidence type="ECO:0000256" key="3">
    <source>
        <dbReference type="ARBA" id="ARBA00023157"/>
    </source>
</evidence>
<dbReference type="InterPro" id="IPR050350">
    <property type="entry name" value="Compl-Cell_Adhes-Reg"/>
</dbReference>
<dbReference type="InterPro" id="IPR000436">
    <property type="entry name" value="Sushi_SCR_CCP_dom"/>
</dbReference>
<accession>V4BEA5</accession>
<evidence type="ECO:0000256" key="2">
    <source>
        <dbReference type="ARBA" id="ARBA00022737"/>
    </source>
</evidence>
<dbReference type="EMBL" id="KB199882">
    <property type="protein sequence ID" value="ESP04107.1"/>
    <property type="molecule type" value="Genomic_DNA"/>
</dbReference>
<keyword evidence="2" id="KW-0677">Repeat</keyword>
<proteinExistence type="predicted"/>
<keyword evidence="9" id="KW-1185">Reference proteome</keyword>
<dbReference type="SUPFAM" id="SSF57535">
    <property type="entry name" value="Complement control module/SCR domain"/>
    <property type="match status" value="2"/>
</dbReference>
<feature type="chain" id="PRO_5004716931" description="Sushi domain-containing protein" evidence="6">
    <location>
        <begin position="22"/>
        <end position="216"/>
    </location>
</feature>
<dbReference type="RefSeq" id="XP_009045192.1">
    <property type="nucleotide sequence ID" value="XM_009046944.1"/>
</dbReference>
<feature type="domain" description="Sushi" evidence="7">
    <location>
        <begin position="138"/>
        <end position="195"/>
    </location>
</feature>
<name>V4BEA5_LOTGI</name>
<evidence type="ECO:0000259" key="7">
    <source>
        <dbReference type="PROSITE" id="PS50923"/>
    </source>
</evidence>
<comment type="caution">
    <text evidence="5">Lacks conserved residue(s) required for the propagation of feature annotation.</text>
</comment>
<dbReference type="CDD" id="cd00033">
    <property type="entry name" value="CCP"/>
    <property type="match status" value="2"/>
</dbReference>
<dbReference type="PANTHER" id="PTHR19325:SF571">
    <property type="entry name" value="SUSHI DOMAIN-CONTAINING PROTEIN"/>
    <property type="match status" value="1"/>
</dbReference>
<dbReference type="Pfam" id="PF00084">
    <property type="entry name" value="Sushi"/>
    <property type="match status" value="1"/>
</dbReference>
<gene>
    <name evidence="8" type="ORF">LOTGIDRAFT_237505</name>
</gene>
<keyword evidence="4" id="KW-0325">Glycoprotein</keyword>
<keyword evidence="1 5" id="KW-0768">Sushi</keyword>
<dbReference type="PROSITE" id="PS50923">
    <property type="entry name" value="SUSHI"/>
    <property type="match status" value="2"/>
</dbReference>
<protein>
    <recommendedName>
        <fullName evidence="7">Sushi domain-containing protein</fullName>
    </recommendedName>
</protein>
<keyword evidence="6" id="KW-0732">Signal</keyword>
<dbReference type="InterPro" id="IPR035976">
    <property type="entry name" value="Sushi/SCR/CCP_sf"/>
</dbReference>
<dbReference type="OMA" id="CNENSTW"/>
<dbReference type="Proteomes" id="UP000030746">
    <property type="component" value="Unassembled WGS sequence"/>
</dbReference>
<dbReference type="SMART" id="SM00032">
    <property type="entry name" value="CCP"/>
    <property type="match status" value="3"/>
</dbReference>
<evidence type="ECO:0000313" key="8">
    <source>
        <dbReference type="EMBL" id="ESP04107.1"/>
    </source>
</evidence>
<keyword evidence="3" id="KW-1015">Disulfide bond</keyword>
<evidence type="ECO:0000256" key="6">
    <source>
        <dbReference type="SAM" id="SignalP"/>
    </source>
</evidence>
<dbReference type="PANTHER" id="PTHR19325">
    <property type="entry name" value="COMPLEMENT COMPONENT-RELATED SUSHI DOMAIN-CONTAINING"/>
    <property type="match status" value="1"/>
</dbReference>
<sequence>MVPRHILLIVLAFLAITEILASSSSSNKRCRRLPNLTNGQVTIIGKNNIDYKCNTGFKLAVTAKCSGRKLKNPVVTCEEILCEGNPVIVNGQLNSVIASRRIGVMYSFTCNMGFTGMGSVVCNECGEWEGGQTECTEILCEGNPVIVNGQLNSVIVSRRIGDIYSFTCNMGFTGMGSVVCNECGEWEGGQTECTEIPLTTTSPDTTTMNLDATTTV</sequence>